<feature type="compositionally biased region" description="Acidic residues" evidence="1">
    <location>
        <begin position="1"/>
        <end position="13"/>
    </location>
</feature>
<feature type="region of interest" description="Disordered" evidence="1">
    <location>
        <begin position="1"/>
        <end position="85"/>
    </location>
</feature>
<evidence type="ECO:0000256" key="1">
    <source>
        <dbReference type="SAM" id="MobiDB-lite"/>
    </source>
</evidence>
<evidence type="ECO:0000313" key="2">
    <source>
        <dbReference type="Proteomes" id="UP000887565"/>
    </source>
</evidence>
<sequence>MSFFEEEELDYEDNLLLSEAPEEKTTNEGSAQTRGNIAPTNNKNANNNQVTDDVTKSAKNENHVAAQQEPRKLNKKKGNNQSRCKISKMALTITKKRTKWQGHKRRHLGYRSVRKIKASDQINVKL</sequence>
<feature type="compositionally biased region" description="Basic and acidic residues" evidence="1">
    <location>
        <begin position="53"/>
        <end position="62"/>
    </location>
</feature>
<proteinExistence type="predicted"/>
<name>A0A915K213_ROMCU</name>
<organism evidence="2 3">
    <name type="scientific">Romanomermis culicivorax</name>
    <name type="common">Nematode worm</name>
    <dbReference type="NCBI Taxonomy" id="13658"/>
    <lineage>
        <taxon>Eukaryota</taxon>
        <taxon>Metazoa</taxon>
        <taxon>Ecdysozoa</taxon>
        <taxon>Nematoda</taxon>
        <taxon>Enoplea</taxon>
        <taxon>Dorylaimia</taxon>
        <taxon>Mermithida</taxon>
        <taxon>Mermithoidea</taxon>
        <taxon>Mermithidae</taxon>
        <taxon>Romanomermis</taxon>
    </lineage>
</organism>
<keyword evidence="2" id="KW-1185">Reference proteome</keyword>
<reference evidence="3" key="1">
    <citation type="submission" date="2022-11" db="UniProtKB">
        <authorList>
            <consortium name="WormBaseParasite"/>
        </authorList>
    </citation>
    <scope>IDENTIFICATION</scope>
</reference>
<dbReference type="AlphaFoldDB" id="A0A915K213"/>
<evidence type="ECO:0000313" key="3">
    <source>
        <dbReference type="WBParaSite" id="nRc.2.0.1.t32260-RA"/>
    </source>
</evidence>
<feature type="compositionally biased region" description="Polar residues" evidence="1">
    <location>
        <begin position="27"/>
        <end position="40"/>
    </location>
</feature>
<protein>
    <submittedName>
        <fullName evidence="3">Uncharacterized protein</fullName>
    </submittedName>
</protein>
<dbReference type="Proteomes" id="UP000887565">
    <property type="component" value="Unplaced"/>
</dbReference>
<accession>A0A915K213</accession>
<dbReference type="WBParaSite" id="nRc.2.0.1.t32260-RA">
    <property type="protein sequence ID" value="nRc.2.0.1.t32260-RA"/>
    <property type="gene ID" value="nRc.2.0.1.g32260"/>
</dbReference>